<dbReference type="InterPro" id="IPR011604">
    <property type="entry name" value="PDDEXK-like_dom_sf"/>
</dbReference>
<protein>
    <submittedName>
        <fullName evidence="2">Dna2/Cas4 domain-containing protein</fullName>
    </submittedName>
</protein>
<accession>A0A418YA25</accession>
<dbReference type="AlphaFoldDB" id="A0A418YA25"/>
<dbReference type="InterPro" id="IPR038726">
    <property type="entry name" value="PDDEXK_AddAB-type"/>
</dbReference>
<feature type="domain" description="PD-(D/E)XK endonuclease-like" evidence="1">
    <location>
        <begin position="44"/>
        <end position="161"/>
    </location>
</feature>
<evidence type="ECO:0000313" key="2">
    <source>
        <dbReference type="EMBL" id="RJG38770.1"/>
    </source>
</evidence>
<evidence type="ECO:0000259" key="1">
    <source>
        <dbReference type="Pfam" id="PF12705"/>
    </source>
</evidence>
<sequence length="165" mass="18816">MFEVFLTAAVIIFIVLIIRGSGEQNPFDIKGKEIWRDEGKHTKAFVNHHYQIVGKPDHIFESHSGEIIAVEFKSRKGRVYESDIVQTLASCLALRSEMDVQRALVCTQTTKVELNLGSDQDLWERIQGYAFQVKTATQGQVIQEYRPSIAKCQSCSVRAHCWRKS</sequence>
<comment type="caution">
    <text evidence="2">The sequence shown here is derived from an EMBL/GenBank/DDBJ whole genome shotgun (WGS) entry which is preliminary data.</text>
</comment>
<keyword evidence="3" id="KW-1185">Reference proteome</keyword>
<organism evidence="2 3">
    <name type="scientific">Motilimonas pumila</name>
    <dbReference type="NCBI Taxonomy" id="2303987"/>
    <lineage>
        <taxon>Bacteria</taxon>
        <taxon>Pseudomonadati</taxon>
        <taxon>Pseudomonadota</taxon>
        <taxon>Gammaproteobacteria</taxon>
        <taxon>Alteromonadales</taxon>
        <taxon>Alteromonadales genera incertae sedis</taxon>
        <taxon>Motilimonas</taxon>
    </lineage>
</organism>
<dbReference type="Pfam" id="PF12705">
    <property type="entry name" value="PDDEXK_1"/>
    <property type="match status" value="1"/>
</dbReference>
<dbReference type="OrthoDB" id="6363283at2"/>
<dbReference type="RefSeq" id="WP_119912317.1">
    <property type="nucleotide sequence ID" value="NZ_QZCH01000038.1"/>
</dbReference>
<reference evidence="2 3" key="2">
    <citation type="submission" date="2019-01" db="EMBL/GenBank/DDBJ databases">
        <title>Motilimonas pumilus sp. nov., isolated from the gut of sea cucumber (Apostichopus japonicus).</title>
        <authorList>
            <person name="Wang F.-Q."/>
            <person name="Ren L.-H."/>
            <person name="Lin Y.-W."/>
            <person name="Sun G.-H."/>
            <person name="Du Z.-J."/>
            <person name="Zhao J.-X."/>
            <person name="Liu X.-J."/>
            <person name="Liu L.-J."/>
        </authorList>
    </citation>
    <scope>NUCLEOTIDE SEQUENCE [LARGE SCALE GENOMIC DNA]</scope>
    <source>
        <strain evidence="2 3">PLHSC7-2</strain>
    </source>
</reference>
<dbReference type="EMBL" id="QZCH01000038">
    <property type="protein sequence ID" value="RJG38770.1"/>
    <property type="molecule type" value="Genomic_DNA"/>
</dbReference>
<dbReference type="Gene3D" id="3.90.320.10">
    <property type="match status" value="1"/>
</dbReference>
<reference evidence="2 3" key="1">
    <citation type="submission" date="2018-09" db="EMBL/GenBank/DDBJ databases">
        <authorList>
            <person name="Wang F."/>
        </authorList>
    </citation>
    <scope>NUCLEOTIDE SEQUENCE [LARGE SCALE GENOMIC DNA]</scope>
    <source>
        <strain evidence="2 3">PLHSC7-2</strain>
    </source>
</reference>
<evidence type="ECO:0000313" key="3">
    <source>
        <dbReference type="Proteomes" id="UP000283255"/>
    </source>
</evidence>
<gene>
    <name evidence="2" type="ORF">D1Z90_18675</name>
</gene>
<proteinExistence type="predicted"/>
<dbReference type="Proteomes" id="UP000283255">
    <property type="component" value="Unassembled WGS sequence"/>
</dbReference>
<name>A0A418YA25_9GAMM</name>